<dbReference type="InterPro" id="IPR023591">
    <property type="entry name" value="Ribosomal_uS2_flav_dom_sf"/>
</dbReference>
<name>A0ABD2ZWG3_9GENT</name>
<organism evidence="5 6">
    <name type="scientific">Cinchona calisaya</name>
    <dbReference type="NCBI Taxonomy" id="153742"/>
    <lineage>
        <taxon>Eukaryota</taxon>
        <taxon>Viridiplantae</taxon>
        <taxon>Streptophyta</taxon>
        <taxon>Embryophyta</taxon>
        <taxon>Tracheophyta</taxon>
        <taxon>Spermatophyta</taxon>
        <taxon>Magnoliopsida</taxon>
        <taxon>eudicotyledons</taxon>
        <taxon>Gunneridae</taxon>
        <taxon>Pentapetalae</taxon>
        <taxon>asterids</taxon>
        <taxon>lamiids</taxon>
        <taxon>Gentianales</taxon>
        <taxon>Rubiaceae</taxon>
        <taxon>Cinchonoideae</taxon>
        <taxon>Cinchoneae</taxon>
        <taxon>Cinchona</taxon>
    </lineage>
</organism>
<protein>
    <recommendedName>
        <fullName evidence="4">Small ribosomal subunit protein uS2c</fullName>
    </recommendedName>
</protein>
<dbReference type="InterPro" id="IPR001865">
    <property type="entry name" value="Ribosomal_uS2"/>
</dbReference>
<accession>A0ABD2ZWG3</accession>
<comment type="caution">
    <text evidence="5">The sequence shown here is derived from an EMBL/GenBank/DDBJ whole genome shotgun (WGS) entry which is preliminary data.</text>
</comment>
<sequence length="134" mass="15202">MTRRYWNINLEEMMEAGVHFGHGIRKWNPKMAPYVSVKRKGTNMYGIESLSRPDQLANQTRAPPGADSSFWFSAYGVLASISSCCSPPKDRSRLLSINLDRDLTPKTHPQFGLQAATRLHEARIASNRRSAIRR</sequence>
<evidence type="ECO:0000256" key="1">
    <source>
        <dbReference type="ARBA" id="ARBA00006242"/>
    </source>
</evidence>
<evidence type="ECO:0000256" key="4">
    <source>
        <dbReference type="ARBA" id="ARBA00035155"/>
    </source>
</evidence>
<dbReference type="PROSITE" id="PS00962">
    <property type="entry name" value="RIBOSOMAL_S2_1"/>
    <property type="match status" value="1"/>
</dbReference>
<dbReference type="Gene3D" id="3.40.50.10490">
    <property type="entry name" value="Glucose-6-phosphate isomerase like protein, domain 1"/>
    <property type="match status" value="1"/>
</dbReference>
<dbReference type="PANTHER" id="PTHR12534">
    <property type="entry name" value="30S RIBOSOMAL PROTEIN S2 PROKARYOTIC AND ORGANELLAR"/>
    <property type="match status" value="1"/>
</dbReference>
<evidence type="ECO:0000313" key="6">
    <source>
        <dbReference type="Proteomes" id="UP001630127"/>
    </source>
</evidence>
<dbReference type="Pfam" id="PF00318">
    <property type="entry name" value="Ribosomal_S2"/>
    <property type="match status" value="1"/>
</dbReference>
<dbReference type="PANTHER" id="PTHR12534:SF0">
    <property type="entry name" value="SMALL RIBOSOMAL SUBUNIT PROTEIN US2M"/>
    <property type="match status" value="1"/>
</dbReference>
<dbReference type="GO" id="GO:1990904">
    <property type="term" value="C:ribonucleoprotein complex"/>
    <property type="evidence" value="ECO:0007669"/>
    <property type="project" value="UniProtKB-KW"/>
</dbReference>
<evidence type="ECO:0000256" key="2">
    <source>
        <dbReference type="ARBA" id="ARBA00022980"/>
    </source>
</evidence>
<evidence type="ECO:0000256" key="3">
    <source>
        <dbReference type="ARBA" id="ARBA00023274"/>
    </source>
</evidence>
<dbReference type="SUPFAM" id="SSF52313">
    <property type="entry name" value="Ribosomal protein S2"/>
    <property type="match status" value="1"/>
</dbReference>
<keyword evidence="2" id="KW-0689">Ribosomal protein</keyword>
<comment type="similarity">
    <text evidence="1">Belongs to the universal ribosomal protein uS2 family.</text>
</comment>
<dbReference type="EMBL" id="JBJUIK010000007">
    <property type="protein sequence ID" value="KAL3523358.1"/>
    <property type="molecule type" value="Genomic_DNA"/>
</dbReference>
<keyword evidence="3" id="KW-0687">Ribonucleoprotein</keyword>
<reference evidence="5 6" key="1">
    <citation type="submission" date="2024-11" db="EMBL/GenBank/DDBJ databases">
        <title>A near-complete genome assembly of Cinchona calisaya.</title>
        <authorList>
            <person name="Lian D.C."/>
            <person name="Zhao X.W."/>
            <person name="Wei L."/>
        </authorList>
    </citation>
    <scope>NUCLEOTIDE SEQUENCE [LARGE SCALE GENOMIC DNA]</scope>
    <source>
        <tissue evidence="5">Nenye</tissue>
    </source>
</reference>
<keyword evidence="6" id="KW-1185">Reference proteome</keyword>
<dbReference type="GO" id="GO:0005840">
    <property type="term" value="C:ribosome"/>
    <property type="evidence" value="ECO:0007669"/>
    <property type="project" value="UniProtKB-KW"/>
</dbReference>
<evidence type="ECO:0000313" key="5">
    <source>
        <dbReference type="EMBL" id="KAL3523358.1"/>
    </source>
</evidence>
<proteinExistence type="inferred from homology"/>
<gene>
    <name evidence="5" type="ORF">ACH5RR_016192</name>
</gene>
<dbReference type="InterPro" id="IPR005706">
    <property type="entry name" value="Ribosomal_uS2_bac/mit/plastid"/>
</dbReference>
<dbReference type="Proteomes" id="UP001630127">
    <property type="component" value="Unassembled WGS sequence"/>
</dbReference>
<dbReference type="InterPro" id="IPR018130">
    <property type="entry name" value="Ribosomal_uS2_CS"/>
</dbReference>
<dbReference type="AlphaFoldDB" id="A0ABD2ZWG3"/>